<dbReference type="PANTHER" id="PTHR36493:SF12">
    <property type="entry name" value="TRICHOHYALIN-LIKE"/>
    <property type="match status" value="1"/>
</dbReference>
<feature type="coiled-coil region" evidence="1">
    <location>
        <begin position="1544"/>
        <end position="1571"/>
    </location>
</feature>
<organism evidence="3 4">
    <name type="scientific">Polyrhizophydium stewartii</name>
    <dbReference type="NCBI Taxonomy" id="2732419"/>
    <lineage>
        <taxon>Eukaryota</taxon>
        <taxon>Fungi</taxon>
        <taxon>Fungi incertae sedis</taxon>
        <taxon>Chytridiomycota</taxon>
        <taxon>Chytridiomycota incertae sedis</taxon>
        <taxon>Chytridiomycetes</taxon>
        <taxon>Rhizophydiales</taxon>
        <taxon>Rhizophydiales incertae sedis</taxon>
        <taxon>Polyrhizophydium</taxon>
    </lineage>
</organism>
<feature type="region of interest" description="Disordered" evidence="2">
    <location>
        <begin position="2644"/>
        <end position="2680"/>
    </location>
</feature>
<comment type="caution">
    <text evidence="3">The sequence shown here is derived from an EMBL/GenBank/DDBJ whole genome shotgun (WGS) entry which is preliminary data.</text>
</comment>
<feature type="coiled-coil region" evidence="1">
    <location>
        <begin position="2230"/>
        <end position="2296"/>
    </location>
</feature>
<evidence type="ECO:0000256" key="1">
    <source>
        <dbReference type="SAM" id="Coils"/>
    </source>
</evidence>
<protein>
    <submittedName>
        <fullName evidence="3">Uncharacterized protein</fullName>
    </submittedName>
</protein>
<name>A0ABR4N637_9FUNG</name>
<reference evidence="3 4" key="1">
    <citation type="submission" date="2023-09" db="EMBL/GenBank/DDBJ databases">
        <title>Pangenome analysis of Batrachochytrium dendrobatidis and related Chytrids.</title>
        <authorList>
            <person name="Yacoub M.N."/>
            <person name="Stajich J.E."/>
            <person name="James T.Y."/>
        </authorList>
    </citation>
    <scope>NUCLEOTIDE SEQUENCE [LARGE SCALE GENOMIC DNA]</scope>
    <source>
        <strain evidence="3 4">JEL0888</strain>
    </source>
</reference>
<feature type="coiled-coil region" evidence="1">
    <location>
        <begin position="1896"/>
        <end position="1923"/>
    </location>
</feature>
<dbReference type="PANTHER" id="PTHR36493">
    <property type="entry name" value="NEUROBLAST DIFFERENTIATION-ASSOCIATED PROTEIN AHNAK-LIKE PROTEIN"/>
    <property type="match status" value="1"/>
</dbReference>
<sequence>MDAGRAAPEDHAGGDGPPDAPPGQPRGGTGSLGAGPPPDSPPPPPPPPPPAAIQVFLDSSLPNPLKSELVSLRETLADAQRQNLAMASRLQAEAFERARLEAALSDTQNELVVSQKLLTELKYDPFSTLAVNAALQRKIGDMRIAMDSLEAENRHLKGAVASATAERLAAEQELLAKAAAVEALDAERAHMAEMIMEAQRAAADAARQLASADAESRTQKRRIAALESRLDAKQPGTAEPGKRCPSCGFDGEDAAAELASAGMRIADLTSELERVQQSSQQLAVTNATSLKQTKAERDLRIAAESTAASLSAENSVLMARSEGAAGQIEKYMALNEEQQRRLVANNSFLRDLAHTRLQESVESGRHMRQQFYEFSAFFKDILGLIWMLGSSLEAQRQQRVRMERSKQADAAEYVALLKELQQRSRRHEQRWKLLQPQSSDIAAVLEPLLKRATAANQAACEISTNALQKIVQLVMTVAQTSASEASETHATSALAQTSRLLFVEGRLAEAEAHLQAALDEQQRSADWLDLLNRKFPILEQHMASLHGDLVTYIDLAAKLESRQDHELNETELRDLLSRTQLKLQTAVEDNVELRLALIAMRSEIATNAAPSRTIHESEGDTAFVGTEAIQVSQAEQVYSDVQTDSQFVLVAHDKWSALEAELAQHSQRELDLAAEVAELSKSRGELDAAVAFLHAREAALLSELQQERSLRTDLEVQHKDLATQHKDLATQRADLETRITQLADASERPAVADSDVQTDSQFVLVAHDKWSALEAELAQHSQRELDLAAEVAELSKSRGELDAAVAFLHAREAALLSELQQERSLRTDLEVQHKDLATQHKDLATQRADLETRITQLADASERPAVADSDVQTDSQFVLVAHDKWSALEAELAQHSQRELDLAAEVAELSKSRGELDAAVAFLHAREAALLSELQQERSLRTDLEVQHKDLAAQHKDLATQHKDLAAQHKDLATQHKDLATQRANLETRITQLADSSKRPAVADSDAQTDSQFVLVAHDKWSALEAELAQHSQRELDLAAEVAELSKSRGELDAAVAFLHAREAALLSELQQERSLRTDLEVQHKDLATQHKDLATQRANLETRITQLADASKRPAVADSDAQTDSQFVLVAHDKWRALEAELAQHSQRELDLAAEVAELSKSRGELDAAVAFLHAREAALLSELQQERSLRTDLEVQHKDLATQHKDLATQRANLETRITQLADASKRPAVADSDAQTDSQFVLVAHDKWRALEAELAQHSQRELDLAAEVAELSKSRGELDAAVAFLHAREAALLSELQQERLLRTDLEVQHKDLATQHKDLATQRADLETRITQLADASERPALADSDSQTDSQFVLVARDKWSALEAELAQHSQRELDLAAEVAELSKSRGELDAAVAFLHAREAALLSELQQERLLRTDLEVQHKDLATQHKDLATQRANLETRITQLADASERPAVADSDAQTDSQFVLVAQDNWGALEAELAQHSQRELDLAAEVAELSKSRGELDAAVAFLHAREAALLSELQQERLLRTDLEVQHKDLATQHKDLATQRANLETRITQLADASERPAVADSDAQTDSQFVLVAQDNWGALEAELAQHSQRELDLAAEVAELSKSRGELDAAVAFLHAREAALLSELQQERLLRTDLEVQHKDLATQHKDLATQRANLETRITQLADACKRPAVADSDAQTDSQFVLVAQDNWGALEAELAQHSQRELDLAAEVAELSKSRGELDAAVAFLHAREAALLSELQRERSLRTDLEVQHKDLAAQHKDLATQHKDLATQRANLETRITQLADACKRPAVADSDAQTDSQFVLVAQDKWGALEAELAQHSQRELDLAAEVAELSKSRGELDAAVAFLHAREAALLSELQQERLLSTDLEVQHKDLATQHKDLATQRANLETRITQLADAGKRPAVADSDVQTDSQFVLVAQDKWRALEAELAQHSQRELDLAAEVAELSKSRGELDAAVAFLHAREAALLSELQQERLLRTDLEVQHKDLAAQHKDLATQHKDLAAQRANLETRITQLADASKRPAIADSDSQTDSQFVLVAHDKWRALEAELAQHSQRELDLAAEVAELSKSRGELDAAVAFLHAREAALLSELQQERSLRFEVEANSQQLVEQCEIAKASSTDLYKKLQMQTTVNNKLQTMLDQFESPTMQGTRQSKLQTDTEASDFAADEQRLQRVLDQRVAEMLEQTQQLSAISSSENLQLREELAQQRRQQLDALSKLVDELRKATERNKILHINLEFANKRLQDTKERLLAENHALREENERMRDSSLRIASDRSLSIREGAAVHRPSSADLGPSHKAIDTAMAVGLSASAGSSPTSSRSTSLSPSTMQSAQQLMRQFKGRILRDSHGLSVWLDTMGMGGEANHGPGFAKLVAMVRHIQMYFDILADLVDALSSISANAMAQSVLGGWVTELPTQKIAAHMGADPISLLPSTLFEADADGTPSEDGMTFESLSRLLFEIARETRNFEQHASHVRMLMQQGSTPDLDGHPHTAPSLAPGVESTTLAPFSRHPCAVSDPVESFDGRHEQLLNPPDALRDAPGAPLDDPHQSLTLASSAWMSFEPMRRLIFGMVKHLMRAVVKSRSEVRAKNRLIVELQRAVPAVAPAADMLLAPSPAEEHRHSPEPSFPEPSSTEVTEAATQTLEADSEPPIAAGDDATELIMRKLVQVQNDFAAVVGERDGLQHALKQHAEAARKRDDEMRDLREHAERLHAELHDMSRNRDYYEQRHAISLRELDELHELRRVASVQAADLQAAFESQQAEMEAAVQAIDDLRAQLAKQTDRAQALESSWMQADSQLQTCDARAVYFETLSAKRAEEAQMLHNQVQDLKDRVIELQQLLELRAAESDQQQAQLCALELELELARSALESLRVQTAVKPQNEQPNEQQTDQQTDHQNQLQIELPADIAAQQNPPVSLDALTSGSVVQPAPTCEHNHAANQEQIRKLAALSQAQADQLKEQKQRLALLDARNTLLQREMQAKQLGQQQAFDRILAERMDRIAEEHAHEVVELQTRVAEVEAAARQMEARCDEEVQARRTAESELVRLAALLDDAQASAAAAADQLGMAGALGDPERDELLHTIRMWREEAAEQQREYARLEDHLRRQIDEFRLSVQTQSRVRHGEATASRLVVVVEAYEAIITRAMAFCDKASAMHGACAHITQLRMLLSGMQTALETFALDQSSQTSDAEANLLAAVSKADWTPAALVAFDELHGKQAESLQGAEQPHAHSGQRDVDEEPHPTTVATPPSDLGGSVLPATADRDRQTLQMPLGSGKLASIDDGTASSAESLSDDEARTNTRWQLEARRKAEQDAALEHQLRQHELDLEHMRLLTQQSIATTADAIRLASRSYEASHSSPTLPSPRMRESPVPAASLWTRAAAPLVPVSLAGTASHARTAQSAETVDAAELDADMDYMRRMTQQSIATTADTVKGALQSQAAAQQRQEYTLALASARTALPKPPQAMGAVAAADAAGATAVASQGEVGTNGLGVSEEELKRMRSMTRLAMQSTAETIAAATTQLDSLRSGSIGRMRTDANSRGDTVQ</sequence>
<feature type="compositionally biased region" description="Basic and acidic residues" evidence="2">
    <location>
        <begin position="3261"/>
        <end position="3270"/>
    </location>
</feature>
<feature type="coiled-coil region" evidence="1">
    <location>
        <begin position="2969"/>
        <end position="3006"/>
    </location>
</feature>
<evidence type="ECO:0000313" key="4">
    <source>
        <dbReference type="Proteomes" id="UP001527925"/>
    </source>
</evidence>
<feature type="coiled-coil region" evidence="1">
    <location>
        <begin position="1781"/>
        <end position="1808"/>
    </location>
</feature>
<feature type="coiled-coil region" evidence="1">
    <location>
        <begin position="2729"/>
        <end position="2819"/>
    </location>
</feature>
<gene>
    <name evidence="3" type="ORF">HK105_205472</name>
</gene>
<evidence type="ECO:0000256" key="2">
    <source>
        <dbReference type="SAM" id="MobiDB-lite"/>
    </source>
</evidence>
<keyword evidence="4" id="KW-1185">Reference proteome</keyword>
<feature type="compositionally biased region" description="Pro residues" evidence="2">
    <location>
        <begin position="35"/>
        <end position="51"/>
    </location>
</feature>
<accession>A0ABR4N637</accession>
<feature type="region of interest" description="Disordered" evidence="2">
    <location>
        <begin position="3246"/>
        <end position="3287"/>
    </location>
</feature>
<feature type="coiled-coil region" evidence="1">
    <location>
        <begin position="1084"/>
        <end position="1111"/>
    </location>
</feature>
<feature type="region of interest" description="Disordered" evidence="2">
    <location>
        <begin position="3549"/>
        <end position="3575"/>
    </location>
</feature>
<feature type="coiled-coil region" evidence="1">
    <location>
        <begin position="195"/>
        <end position="229"/>
    </location>
</feature>
<feature type="coiled-coil region" evidence="1">
    <location>
        <begin position="1659"/>
        <end position="1686"/>
    </location>
</feature>
<feature type="coiled-coil region" evidence="1">
    <location>
        <begin position="2018"/>
        <end position="2045"/>
    </location>
</feature>
<feature type="coiled-coil region" evidence="1">
    <location>
        <begin position="3030"/>
        <end position="3138"/>
    </location>
</feature>
<feature type="compositionally biased region" description="Polar residues" evidence="2">
    <location>
        <begin position="2662"/>
        <end position="2673"/>
    </location>
</feature>
<feature type="coiled-coil region" evidence="1">
    <location>
        <begin position="1199"/>
        <end position="1226"/>
    </location>
</feature>
<keyword evidence="1" id="KW-0175">Coiled coil</keyword>
<feature type="region of interest" description="Disordered" evidence="2">
    <location>
        <begin position="1"/>
        <end position="51"/>
    </location>
</feature>
<feature type="coiled-coil region" evidence="1">
    <location>
        <begin position="1429"/>
        <end position="1456"/>
    </location>
</feature>
<dbReference type="Proteomes" id="UP001527925">
    <property type="component" value="Unassembled WGS sequence"/>
</dbReference>
<proteinExistence type="predicted"/>
<feature type="region of interest" description="Disordered" evidence="2">
    <location>
        <begin position="3300"/>
        <end position="3328"/>
    </location>
</feature>
<dbReference type="EMBL" id="JADGIZ020000028">
    <property type="protein sequence ID" value="KAL2914929.1"/>
    <property type="molecule type" value="Genomic_DNA"/>
</dbReference>
<feature type="coiled-coil region" evidence="1">
    <location>
        <begin position="90"/>
        <end position="166"/>
    </location>
</feature>
<evidence type="ECO:0000313" key="3">
    <source>
        <dbReference type="EMBL" id="KAL2914929.1"/>
    </source>
</evidence>